<evidence type="ECO:0000313" key="4">
    <source>
        <dbReference type="EMBL" id="RPB22966.1"/>
    </source>
</evidence>
<feature type="non-terminal residue" evidence="4">
    <location>
        <position position="1"/>
    </location>
</feature>
<dbReference type="InParanoid" id="A0A3N4LJM3"/>
<organism evidence="4 5">
    <name type="scientific">Terfezia boudieri ATCC MYA-4762</name>
    <dbReference type="NCBI Taxonomy" id="1051890"/>
    <lineage>
        <taxon>Eukaryota</taxon>
        <taxon>Fungi</taxon>
        <taxon>Dikarya</taxon>
        <taxon>Ascomycota</taxon>
        <taxon>Pezizomycotina</taxon>
        <taxon>Pezizomycetes</taxon>
        <taxon>Pezizales</taxon>
        <taxon>Pezizaceae</taxon>
        <taxon>Terfezia</taxon>
    </lineage>
</organism>
<accession>A0A3N4LJM3</accession>
<keyword evidence="2" id="KW-0479">Metal-binding</keyword>
<dbReference type="GO" id="GO:0046872">
    <property type="term" value="F:metal ion binding"/>
    <property type="evidence" value="ECO:0007669"/>
    <property type="project" value="UniProtKB-KW"/>
</dbReference>
<feature type="domain" description="DDE Tnp4" evidence="3">
    <location>
        <begin position="2"/>
        <end position="71"/>
    </location>
</feature>
<name>A0A3N4LJM3_9PEZI</name>
<evidence type="ECO:0000256" key="1">
    <source>
        <dbReference type="ARBA" id="ARBA00001968"/>
    </source>
</evidence>
<dbReference type="EMBL" id="ML121549">
    <property type="protein sequence ID" value="RPB22966.1"/>
    <property type="molecule type" value="Genomic_DNA"/>
</dbReference>
<evidence type="ECO:0000256" key="2">
    <source>
        <dbReference type="ARBA" id="ARBA00022723"/>
    </source>
</evidence>
<reference evidence="4 5" key="1">
    <citation type="journal article" date="2018" name="Nat. Ecol. Evol.">
        <title>Pezizomycetes genomes reveal the molecular basis of ectomycorrhizal truffle lifestyle.</title>
        <authorList>
            <person name="Murat C."/>
            <person name="Payen T."/>
            <person name="Noel B."/>
            <person name="Kuo A."/>
            <person name="Morin E."/>
            <person name="Chen J."/>
            <person name="Kohler A."/>
            <person name="Krizsan K."/>
            <person name="Balestrini R."/>
            <person name="Da Silva C."/>
            <person name="Montanini B."/>
            <person name="Hainaut M."/>
            <person name="Levati E."/>
            <person name="Barry K.W."/>
            <person name="Belfiori B."/>
            <person name="Cichocki N."/>
            <person name="Clum A."/>
            <person name="Dockter R.B."/>
            <person name="Fauchery L."/>
            <person name="Guy J."/>
            <person name="Iotti M."/>
            <person name="Le Tacon F."/>
            <person name="Lindquist E.A."/>
            <person name="Lipzen A."/>
            <person name="Malagnac F."/>
            <person name="Mello A."/>
            <person name="Molinier V."/>
            <person name="Miyauchi S."/>
            <person name="Poulain J."/>
            <person name="Riccioni C."/>
            <person name="Rubini A."/>
            <person name="Sitrit Y."/>
            <person name="Splivallo R."/>
            <person name="Traeger S."/>
            <person name="Wang M."/>
            <person name="Zifcakova L."/>
            <person name="Wipf D."/>
            <person name="Zambonelli A."/>
            <person name="Paolocci F."/>
            <person name="Nowrousian M."/>
            <person name="Ottonello S."/>
            <person name="Baldrian P."/>
            <person name="Spatafora J.W."/>
            <person name="Henrissat B."/>
            <person name="Nagy L.G."/>
            <person name="Aury J.M."/>
            <person name="Wincker P."/>
            <person name="Grigoriev I.V."/>
            <person name="Bonfante P."/>
            <person name="Martin F.M."/>
        </authorList>
    </citation>
    <scope>NUCLEOTIDE SEQUENCE [LARGE SCALE GENOMIC DNA]</scope>
    <source>
        <strain evidence="4 5">ATCC MYA-4762</strain>
    </source>
</reference>
<sequence>ITPYKGDAARDPAYRRFNDYHAVKRVKIKHAFGVLKGCWHSLRGLSIRINSPEQDHERVTKWISACILLHNLLA</sequence>
<dbReference type="AlphaFoldDB" id="A0A3N4LJM3"/>
<dbReference type="Proteomes" id="UP000267821">
    <property type="component" value="Unassembled WGS sequence"/>
</dbReference>
<comment type="cofactor">
    <cofactor evidence="1">
        <name>a divalent metal cation</name>
        <dbReference type="ChEBI" id="CHEBI:60240"/>
    </cofactor>
</comment>
<evidence type="ECO:0000313" key="5">
    <source>
        <dbReference type="Proteomes" id="UP000267821"/>
    </source>
</evidence>
<evidence type="ECO:0000259" key="3">
    <source>
        <dbReference type="Pfam" id="PF13359"/>
    </source>
</evidence>
<dbReference type="Pfam" id="PF13359">
    <property type="entry name" value="DDE_Tnp_4"/>
    <property type="match status" value="1"/>
</dbReference>
<protein>
    <recommendedName>
        <fullName evidence="3">DDE Tnp4 domain-containing protein</fullName>
    </recommendedName>
</protein>
<dbReference type="OrthoDB" id="2649667at2759"/>
<proteinExistence type="predicted"/>
<gene>
    <name evidence="4" type="ORF">L211DRAFT_761108</name>
</gene>
<dbReference type="InterPro" id="IPR027806">
    <property type="entry name" value="HARBI1_dom"/>
</dbReference>
<keyword evidence="5" id="KW-1185">Reference proteome</keyword>
<feature type="non-terminal residue" evidence="4">
    <location>
        <position position="74"/>
    </location>
</feature>